<evidence type="ECO:0000259" key="1">
    <source>
        <dbReference type="Pfam" id="PF00534"/>
    </source>
</evidence>
<dbReference type="GO" id="GO:0016758">
    <property type="term" value="F:hexosyltransferase activity"/>
    <property type="evidence" value="ECO:0007669"/>
    <property type="project" value="TreeGrafter"/>
</dbReference>
<dbReference type="Proteomes" id="UP000284614">
    <property type="component" value="Unassembled WGS sequence"/>
</dbReference>
<feature type="domain" description="Glycosyltransferase subfamily 4-like N-terminal" evidence="2">
    <location>
        <begin position="15"/>
        <end position="146"/>
    </location>
</feature>
<comment type="caution">
    <text evidence="3">The sequence shown here is derived from an EMBL/GenBank/DDBJ whole genome shotgun (WGS) entry which is preliminary data.</text>
</comment>
<dbReference type="Pfam" id="PF00534">
    <property type="entry name" value="Glycos_transf_1"/>
    <property type="match status" value="1"/>
</dbReference>
<dbReference type="InterPro" id="IPR028098">
    <property type="entry name" value="Glyco_trans_4-like_N"/>
</dbReference>
<reference evidence="3 4" key="1">
    <citation type="submission" date="2018-08" db="EMBL/GenBank/DDBJ databases">
        <title>A genome reference for cultivated species of the human gut microbiota.</title>
        <authorList>
            <person name="Zou Y."/>
            <person name="Xue W."/>
            <person name="Luo G."/>
        </authorList>
    </citation>
    <scope>NUCLEOTIDE SEQUENCE [LARGE SCALE GENOMIC DNA]</scope>
    <source>
        <strain evidence="3 4">OF01-1</strain>
    </source>
</reference>
<organism evidence="3 4">
    <name type="scientific">Bacteroides fragilis</name>
    <dbReference type="NCBI Taxonomy" id="817"/>
    <lineage>
        <taxon>Bacteria</taxon>
        <taxon>Pseudomonadati</taxon>
        <taxon>Bacteroidota</taxon>
        <taxon>Bacteroidia</taxon>
        <taxon>Bacteroidales</taxon>
        <taxon>Bacteroidaceae</taxon>
        <taxon>Bacteroides</taxon>
    </lineage>
</organism>
<dbReference type="SUPFAM" id="SSF53756">
    <property type="entry name" value="UDP-Glycosyltransferase/glycogen phosphorylase"/>
    <property type="match status" value="1"/>
</dbReference>
<evidence type="ECO:0000313" key="4">
    <source>
        <dbReference type="Proteomes" id="UP000284614"/>
    </source>
</evidence>
<gene>
    <name evidence="3" type="ORF">DXA27_12045</name>
</gene>
<evidence type="ECO:0000313" key="3">
    <source>
        <dbReference type="EMBL" id="RGY68603.1"/>
    </source>
</evidence>
<feature type="domain" description="Glycosyl transferase family 1" evidence="1">
    <location>
        <begin position="192"/>
        <end position="358"/>
    </location>
</feature>
<dbReference type="EMBL" id="QSDG01000009">
    <property type="protein sequence ID" value="RGY68603.1"/>
    <property type="molecule type" value="Genomic_DNA"/>
</dbReference>
<name>A0A413JYN0_BACFG</name>
<accession>A0A413JYN0</accession>
<dbReference type="AlphaFoldDB" id="A0A413JYN0"/>
<sequence>MKILHVVNISFTIPYFLGEQLLYFSKKGYLIYIACSPSEKLKDYSIAYHFSYKEIPILRKFSIFQDCKSIWNMCRYIKSEQIDIVSGHTPKGALIGMIAAFIMRVPVRLYFRHGLVYETSIGTKRWLLIMIDRLTAYLATKVICVSPSVFRRSLEDHLNSEKKQLILHKGTCNGIDVERFCRSNVKKSLVLELRNKHKIPKNAIILGYVGRLVRDKGIVELVESLDIIRRKNPRIVLLLVGMMEERDALPYAVVESIQENPYIINANYVDNRYIDGYYALMDVFILPSYREGFPTSILEASAMEIPVITTKVTGCIDAIIENKTGIFVEHNKEKMAVAILDLLDSPEKKRAYGVAGRKFVKKYFSPELVWREIERLYNN</sequence>
<protein>
    <submittedName>
        <fullName evidence="3">Glycosyltransferase family 1 protein</fullName>
    </submittedName>
</protein>
<dbReference type="InterPro" id="IPR050194">
    <property type="entry name" value="Glycosyltransferase_grp1"/>
</dbReference>
<evidence type="ECO:0000259" key="2">
    <source>
        <dbReference type="Pfam" id="PF13477"/>
    </source>
</evidence>
<dbReference type="Pfam" id="PF13477">
    <property type="entry name" value="Glyco_trans_4_2"/>
    <property type="match status" value="1"/>
</dbReference>
<dbReference type="CDD" id="cd03808">
    <property type="entry name" value="GT4_CapM-like"/>
    <property type="match status" value="1"/>
</dbReference>
<keyword evidence="3" id="KW-0808">Transferase</keyword>
<dbReference type="PANTHER" id="PTHR45947">
    <property type="entry name" value="SULFOQUINOVOSYL TRANSFERASE SQD2"/>
    <property type="match status" value="1"/>
</dbReference>
<dbReference type="InterPro" id="IPR001296">
    <property type="entry name" value="Glyco_trans_1"/>
</dbReference>
<dbReference type="Gene3D" id="3.40.50.2000">
    <property type="entry name" value="Glycogen Phosphorylase B"/>
    <property type="match status" value="2"/>
</dbReference>
<proteinExistence type="predicted"/>
<dbReference type="PANTHER" id="PTHR45947:SF3">
    <property type="entry name" value="SULFOQUINOVOSYL TRANSFERASE SQD2"/>
    <property type="match status" value="1"/>
</dbReference>
<dbReference type="RefSeq" id="WP_032537464.1">
    <property type="nucleotide sequence ID" value="NZ_JAGJHH010000002.1"/>
</dbReference>